<keyword evidence="4 8" id="KW-0812">Transmembrane</keyword>
<feature type="transmembrane region" description="Helical" evidence="8">
    <location>
        <begin position="36"/>
        <end position="56"/>
    </location>
</feature>
<keyword evidence="7" id="KW-0325">Glycoprotein</keyword>
<sequence length="357" mass="41037">MNTERMKCLTTPSASKGCTGDTGGWLQPHCERWLKMIRFIGCLCLVSLVGIAYVSYQLCSSSSCLAPERFRLTQSQFRFSPQLKQAAPFPVVSKIETVPFDKIQAGTRFNIIGRDVIVFLHIQKTGGTTFGRHLVKDMSLEEPCICPRKRKRCDCFRPNTVDEQWLFSRYSTGWKCGLHADWTEGANWTGVEFDEFTNCTYNLAHNRQTRMLADLTLAGCYNSTVTTDQHSAERDRIMLESAKQNLARMAFFGLTEQQAISQYVFERTLGLEFANSFEQNNATLSTQAMAELTPFQLERVRQLNRLDHALYDYGQQLLQERFELLKKQDADFKDNWLRVIHPYRSSEVDTVPDYSMV</sequence>
<evidence type="ECO:0000256" key="5">
    <source>
        <dbReference type="ARBA" id="ARBA00022989"/>
    </source>
</evidence>
<dbReference type="GO" id="GO:0016020">
    <property type="term" value="C:membrane"/>
    <property type="evidence" value="ECO:0007669"/>
    <property type="project" value="UniProtKB-SubCell"/>
</dbReference>
<dbReference type="GO" id="GO:0017095">
    <property type="term" value="F:heparan sulfate 6-sulfotransferase activity"/>
    <property type="evidence" value="ECO:0007669"/>
    <property type="project" value="TreeGrafter"/>
</dbReference>
<dbReference type="Gene3D" id="3.40.50.300">
    <property type="entry name" value="P-loop containing nucleotide triphosphate hydrolases"/>
    <property type="match status" value="1"/>
</dbReference>
<dbReference type="PANTHER" id="PTHR12812:SF0">
    <property type="entry name" value="HEPARAN-SULFATE 6-O-SULFOTRANSFERASE"/>
    <property type="match status" value="1"/>
</dbReference>
<evidence type="ECO:0000256" key="7">
    <source>
        <dbReference type="ARBA" id="ARBA00023180"/>
    </source>
</evidence>
<keyword evidence="6 8" id="KW-0472">Membrane</keyword>
<comment type="subcellular location">
    <subcellularLocation>
        <location evidence="1">Membrane</location>
        <topology evidence="1">Single-pass membrane protein</topology>
    </subcellularLocation>
    <subcellularLocation>
        <location evidence="8">Membrane</location>
        <topology evidence="8">Single-pass type II membrane protein</topology>
    </subcellularLocation>
</comment>
<organism evidence="9">
    <name type="scientific">Eubosmina coregoni</name>
    <dbReference type="NCBI Taxonomy" id="186181"/>
    <lineage>
        <taxon>Eukaryota</taxon>
        <taxon>Metazoa</taxon>
        <taxon>Ecdysozoa</taxon>
        <taxon>Arthropoda</taxon>
        <taxon>Crustacea</taxon>
        <taxon>Branchiopoda</taxon>
        <taxon>Diplostraca</taxon>
        <taxon>Cladocera</taxon>
        <taxon>Anomopoda</taxon>
        <taxon>Bosminidae</taxon>
        <taxon>Eubosmina</taxon>
    </lineage>
</organism>
<dbReference type="EC" id="2.8.2.-" evidence="8"/>
<name>A0A4Y7LP44_9CRUS</name>
<dbReference type="InterPro" id="IPR010635">
    <property type="entry name" value="Heparan_SO4-6-sulfoTrfase"/>
</dbReference>
<comment type="similarity">
    <text evidence="2 8">Belongs to the sulfotransferase 6 family.</text>
</comment>
<accession>A0A4Y7LP44</accession>
<dbReference type="EMBL" id="LR000457">
    <property type="protein sequence ID" value="SVE70076.1"/>
    <property type="molecule type" value="mRNA"/>
</dbReference>
<dbReference type="InterPro" id="IPR027417">
    <property type="entry name" value="P-loop_NTPase"/>
</dbReference>
<dbReference type="Pfam" id="PF03567">
    <property type="entry name" value="Sulfotransfer_2"/>
    <property type="match status" value="1"/>
</dbReference>
<evidence type="ECO:0000256" key="3">
    <source>
        <dbReference type="ARBA" id="ARBA00022679"/>
    </source>
</evidence>
<comment type="catalytic activity">
    <reaction evidence="8">
        <text>alpha-D-glucosaminyl-[heparan sulfate](n) + 3'-phosphoadenylyl sulfate = 6-sulfo-alpha-D-glucosaminyl-[heparan sulfate](n) + adenosine 3',5'-bisphosphate + H(+)</text>
        <dbReference type="Rhea" id="RHEA:56604"/>
        <dbReference type="Rhea" id="RHEA-COMP:9830"/>
        <dbReference type="Rhea" id="RHEA-COMP:14621"/>
        <dbReference type="ChEBI" id="CHEBI:15378"/>
        <dbReference type="ChEBI" id="CHEBI:58339"/>
        <dbReference type="ChEBI" id="CHEBI:58343"/>
        <dbReference type="ChEBI" id="CHEBI:58388"/>
        <dbReference type="ChEBI" id="CHEBI:140604"/>
    </reaction>
</comment>
<evidence type="ECO:0000256" key="1">
    <source>
        <dbReference type="ARBA" id="ARBA00004167"/>
    </source>
</evidence>
<dbReference type="AlphaFoldDB" id="A0A4Y7LP44"/>
<dbReference type="PANTHER" id="PTHR12812">
    <property type="entry name" value="HEPARAN SULFATE 6-O-SULFOTRANSFERASE 3"/>
    <property type="match status" value="1"/>
</dbReference>
<comment type="function">
    <text evidence="8">6-O-sulfation enzyme which catalyzes the transfer of sulfate from 3'-phosphoadenosine 5'-phosphosulfate (PAPS) to position 6 of the N-sulfoglucosamine residue (GlcNS) of heparan sulfate.</text>
</comment>
<keyword evidence="5 8" id="KW-1133">Transmembrane helix</keyword>
<evidence type="ECO:0000256" key="2">
    <source>
        <dbReference type="ARBA" id="ARBA00010109"/>
    </source>
</evidence>
<evidence type="ECO:0000256" key="4">
    <source>
        <dbReference type="ARBA" id="ARBA00022692"/>
    </source>
</evidence>
<keyword evidence="3 8" id="KW-0808">Transferase</keyword>
<reference evidence="9" key="1">
    <citation type="submission" date="2018-08" db="EMBL/GenBank/DDBJ databases">
        <authorList>
            <person name="Cornetti L."/>
        </authorList>
    </citation>
    <scope>NUCLEOTIDE SEQUENCE</scope>
    <source>
        <strain evidence="9">FI-BAL1-1</strain>
    </source>
</reference>
<evidence type="ECO:0000256" key="6">
    <source>
        <dbReference type="ARBA" id="ARBA00023136"/>
    </source>
</evidence>
<keyword evidence="8" id="KW-0735">Signal-anchor</keyword>
<evidence type="ECO:0000256" key="8">
    <source>
        <dbReference type="RuleBase" id="RU364122"/>
    </source>
</evidence>
<protein>
    <recommendedName>
        <fullName evidence="8">Heparan-sulfate 6-O-sulfotransferase</fullName>
        <ecNumber evidence="8">2.8.2.-</ecNumber>
    </recommendedName>
</protein>
<dbReference type="InterPro" id="IPR005331">
    <property type="entry name" value="Sulfotransferase"/>
</dbReference>
<evidence type="ECO:0000313" key="9">
    <source>
        <dbReference type="EMBL" id="SVE70076.1"/>
    </source>
</evidence>
<proteinExistence type="evidence at transcript level"/>
<gene>
    <name evidence="9" type="primary">EOG090X0E58</name>
</gene>